<organism evidence="1 2">
    <name type="scientific">Filibacter tadaridae</name>
    <dbReference type="NCBI Taxonomy" id="2483811"/>
    <lineage>
        <taxon>Bacteria</taxon>
        <taxon>Bacillati</taxon>
        <taxon>Bacillota</taxon>
        <taxon>Bacilli</taxon>
        <taxon>Bacillales</taxon>
        <taxon>Caryophanaceae</taxon>
        <taxon>Filibacter</taxon>
    </lineage>
</organism>
<gene>
    <name evidence="1" type="ORF">FILTAD_00484</name>
</gene>
<name>A0A3P5WHQ2_9BACL</name>
<dbReference type="AlphaFoldDB" id="A0A3P5WHQ2"/>
<evidence type="ECO:0000313" key="1">
    <source>
        <dbReference type="EMBL" id="VDC20965.1"/>
    </source>
</evidence>
<accession>A0A3P5WHQ2</accession>
<dbReference type="EMBL" id="UXAV01000019">
    <property type="protein sequence ID" value="VDC20965.1"/>
    <property type="molecule type" value="Genomic_DNA"/>
</dbReference>
<proteinExistence type="predicted"/>
<sequence length="52" mass="6061">MKVISLQGAKHIKVKKVVDAKGHFKARIQKPTFTFKRCKSWFLNSAKFQELI</sequence>
<dbReference type="Proteomes" id="UP000270468">
    <property type="component" value="Unassembled WGS sequence"/>
</dbReference>
<protein>
    <submittedName>
        <fullName evidence="1">Uncharacterized protein</fullName>
    </submittedName>
</protein>
<keyword evidence="2" id="KW-1185">Reference proteome</keyword>
<reference evidence="1 2" key="1">
    <citation type="submission" date="2018-11" db="EMBL/GenBank/DDBJ databases">
        <authorList>
            <person name="Criscuolo A."/>
        </authorList>
    </citation>
    <scope>NUCLEOTIDE SEQUENCE [LARGE SCALE GENOMIC DNA]</scope>
    <source>
        <strain evidence="1">ATB-66</strain>
    </source>
</reference>
<evidence type="ECO:0000313" key="2">
    <source>
        <dbReference type="Proteomes" id="UP000270468"/>
    </source>
</evidence>